<sequence>MVSAADAASIMKLSALKWLSLPAINALARTSTLMKDMLTNLERRQITNLALRSVPNIFCTSAVVSGLPLMGIKAIKFRMEQYLKGCNDMMEKVCVTCQQAREDDKDSSSFKVKRWQFGYPGQGMSGVHYPNCYRAKKNKNGYKKPQRLNPKVKAQTFVMVDEEGPARGTRSATRRRRSIGPCDQPGGSARKAKRMVAPRELF</sequence>
<evidence type="ECO:0000313" key="2">
    <source>
        <dbReference type="EMBL" id="GMH87886.1"/>
    </source>
</evidence>
<protein>
    <submittedName>
        <fullName evidence="2">Uncharacterized protein</fullName>
    </submittedName>
</protein>
<organism evidence="2 3">
    <name type="scientific">Triparma verrucosa</name>
    <dbReference type="NCBI Taxonomy" id="1606542"/>
    <lineage>
        <taxon>Eukaryota</taxon>
        <taxon>Sar</taxon>
        <taxon>Stramenopiles</taxon>
        <taxon>Ochrophyta</taxon>
        <taxon>Bolidophyceae</taxon>
        <taxon>Parmales</taxon>
        <taxon>Triparmaceae</taxon>
        <taxon>Triparma</taxon>
    </lineage>
</organism>
<dbReference type="Proteomes" id="UP001165160">
    <property type="component" value="Unassembled WGS sequence"/>
</dbReference>
<evidence type="ECO:0000256" key="1">
    <source>
        <dbReference type="SAM" id="MobiDB-lite"/>
    </source>
</evidence>
<keyword evidence="3" id="KW-1185">Reference proteome</keyword>
<accession>A0A9W7BG19</accession>
<feature type="region of interest" description="Disordered" evidence="1">
    <location>
        <begin position="162"/>
        <end position="202"/>
    </location>
</feature>
<gene>
    <name evidence="2" type="ORF">TrVE_jg6834</name>
</gene>
<dbReference type="EMBL" id="BRXX01000076">
    <property type="protein sequence ID" value="GMH87886.1"/>
    <property type="molecule type" value="Genomic_DNA"/>
</dbReference>
<comment type="caution">
    <text evidence="2">The sequence shown here is derived from an EMBL/GenBank/DDBJ whole genome shotgun (WGS) entry which is preliminary data.</text>
</comment>
<reference evidence="3" key="1">
    <citation type="journal article" date="2023" name="Commun. Biol.">
        <title>Genome analysis of Parmales, the sister group of diatoms, reveals the evolutionary specialization of diatoms from phago-mixotrophs to photoautotrophs.</title>
        <authorList>
            <person name="Ban H."/>
            <person name="Sato S."/>
            <person name="Yoshikawa S."/>
            <person name="Yamada K."/>
            <person name="Nakamura Y."/>
            <person name="Ichinomiya M."/>
            <person name="Sato N."/>
            <person name="Blanc-Mathieu R."/>
            <person name="Endo H."/>
            <person name="Kuwata A."/>
            <person name="Ogata H."/>
        </authorList>
    </citation>
    <scope>NUCLEOTIDE SEQUENCE [LARGE SCALE GENOMIC DNA]</scope>
    <source>
        <strain evidence="3">NIES 3699</strain>
    </source>
</reference>
<evidence type="ECO:0000313" key="3">
    <source>
        <dbReference type="Proteomes" id="UP001165160"/>
    </source>
</evidence>
<dbReference type="AlphaFoldDB" id="A0A9W7BG19"/>
<proteinExistence type="predicted"/>
<name>A0A9W7BG19_9STRA</name>